<dbReference type="InterPro" id="IPR007077">
    <property type="entry name" value="TfoX_C"/>
</dbReference>
<organism evidence="2 3">
    <name type="scientific">Methanolapillus africanus</name>
    <dbReference type="NCBI Taxonomy" id="3028297"/>
    <lineage>
        <taxon>Archaea</taxon>
        <taxon>Methanobacteriati</taxon>
        <taxon>Methanobacteriota</taxon>
        <taxon>Stenosarchaea group</taxon>
        <taxon>Methanomicrobia</taxon>
        <taxon>Methanosarcinales</taxon>
        <taxon>Methanosarcinaceae</taxon>
        <taxon>Methanolapillus</taxon>
    </lineage>
</organism>
<evidence type="ECO:0000313" key="3">
    <source>
        <dbReference type="Proteomes" id="UP001271789"/>
    </source>
</evidence>
<comment type="caution">
    <text evidence="2">The sequence shown here is derived from an EMBL/GenBank/DDBJ whole genome shotgun (WGS) entry which is preliminary data.</text>
</comment>
<dbReference type="Pfam" id="PF04994">
    <property type="entry name" value="TfoX_C"/>
    <property type="match status" value="1"/>
</dbReference>
<evidence type="ECO:0000259" key="1">
    <source>
        <dbReference type="Pfam" id="PF04994"/>
    </source>
</evidence>
<feature type="domain" description="TfoX C-terminal" evidence="1">
    <location>
        <begin position="4"/>
        <end position="81"/>
    </location>
</feature>
<dbReference type="Proteomes" id="UP001271789">
    <property type="component" value="Unassembled WGS sequence"/>
</dbReference>
<dbReference type="EMBL" id="JAWDKD010000021">
    <property type="protein sequence ID" value="MDV0447575.1"/>
    <property type="molecule type" value="Genomic_DNA"/>
</dbReference>
<dbReference type="Gene3D" id="1.10.150.20">
    <property type="entry name" value="5' to 3' exonuclease, C-terminal subdomain"/>
    <property type="match status" value="1"/>
</dbReference>
<dbReference type="PANTHER" id="PTHR36121:SF1">
    <property type="entry name" value="PROTEIN SXY"/>
    <property type="match status" value="1"/>
</dbReference>
<proteinExistence type="predicted"/>
<accession>A0AAE4MKN6</accession>
<reference evidence="2" key="1">
    <citation type="submission" date="2023-06" db="EMBL/GenBank/DDBJ databases">
        <title>Genome sequence of Methanosarcinaceae archaeon Ag5.</title>
        <authorList>
            <person name="Protasov E."/>
            <person name="Platt K."/>
            <person name="Poehlein A."/>
            <person name="Daniel R."/>
            <person name="Brune A."/>
        </authorList>
    </citation>
    <scope>NUCLEOTIDE SEQUENCE</scope>
    <source>
        <strain evidence="2">Ag5</strain>
    </source>
</reference>
<keyword evidence="3" id="KW-1185">Reference proteome</keyword>
<sequence>MSESDLQKMPNIGKVAAGKLVEAGIETPEEFRKLGSQRAFLELRLRDPTVCLSMLYGLEGAVEGVRWHALSDEKKKQLKDFYKSLE</sequence>
<protein>
    <recommendedName>
        <fullName evidence="1">TfoX C-terminal domain-containing protein</fullName>
    </recommendedName>
</protein>
<dbReference type="InterPro" id="IPR047525">
    <property type="entry name" value="TfoX-like"/>
</dbReference>
<name>A0AAE4MKN6_9EURY</name>
<dbReference type="PANTHER" id="PTHR36121">
    <property type="entry name" value="PROTEIN SXY"/>
    <property type="match status" value="1"/>
</dbReference>
<gene>
    <name evidence="2" type="ORF">MsAg5_14810</name>
</gene>
<dbReference type="AlphaFoldDB" id="A0AAE4MKN6"/>
<dbReference type="RefSeq" id="WP_338100016.1">
    <property type="nucleotide sequence ID" value="NZ_JAWDKD010000021.1"/>
</dbReference>
<evidence type="ECO:0000313" key="2">
    <source>
        <dbReference type="EMBL" id="MDV0447575.1"/>
    </source>
</evidence>